<accession>A0A8H7B6N1</accession>
<evidence type="ECO:0000313" key="3">
    <source>
        <dbReference type="Proteomes" id="UP000596902"/>
    </source>
</evidence>
<dbReference type="EMBL" id="JAAABM010000007">
    <property type="protein sequence ID" value="KAF7676126.1"/>
    <property type="molecule type" value="Genomic_DNA"/>
</dbReference>
<dbReference type="Pfam" id="PF24494">
    <property type="entry name" value="DUF7587"/>
    <property type="match status" value="1"/>
</dbReference>
<feature type="domain" description="DUF7587" evidence="1">
    <location>
        <begin position="251"/>
        <end position="360"/>
    </location>
</feature>
<dbReference type="RefSeq" id="XP_038786367.1">
    <property type="nucleotide sequence ID" value="XM_038930678.1"/>
</dbReference>
<reference evidence="2" key="2">
    <citation type="submission" date="2020-08" db="EMBL/GenBank/DDBJ databases">
        <title>Draft Genome Sequence of Cumin Blight Pathogen Alternaria burnsii.</title>
        <authorList>
            <person name="Feng Z."/>
        </authorList>
    </citation>
    <scope>NUCLEOTIDE SEQUENCE</scope>
    <source>
        <strain evidence="2">CBS107.38</strain>
    </source>
</reference>
<protein>
    <recommendedName>
        <fullName evidence="1">DUF7587 domain-containing protein</fullName>
    </recommendedName>
</protein>
<reference evidence="2" key="1">
    <citation type="submission" date="2020-01" db="EMBL/GenBank/DDBJ databases">
        <authorList>
            <person name="Feng Z.H.Z."/>
        </authorList>
    </citation>
    <scope>NUCLEOTIDE SEQUENCE</scope>
    <source>
        <strain evidence="2">CBS107.38</strain>
    </source>
</reference>
<dbReference type="Proteomes" id="UP000596902">
    <property type="component" value="Unassembled WGS sequence"/>
</dbReference>
<dbReference type="InterPro" id="IPR056009">
    <property type="entry name" value="DUF7587"/>
</dbReference>
<dbReference type="GeneID" id="62203856"/>
<proteinExistence type="predicted"/>
<gene>
    <name evidence="2" type="ORF">GT037_005631</name>
</gene>
<organism evidence="2 3">
    <name type="scientific">Alternaria burnsii</name>
    <dbReference type="NCBI Taxonomy" id="1187904"/>
    <lineage>
        <taxon>Eukaryota</taxon>
        <taxon>Fungi</taxon>
        <taxon>Dikarya</taxon>
        <taxon>Ascomycota</taxon>
        <taxon>Pezizomycotina</taxon>
        <taxon>Dothideomycetes</taxon>
        <taxon>Pleosporomycetidae</taxon>
        <taxon>Pleosporales</taxon>
        <taxon>Pleosporineae</taxon>
        <taxon>Pleosporaceae</taxon>
        <taxon>Alternaria</taxon>
        <taxon>Alternaria sect. Alternaria</taxon>
    </lineage>
</organism>
<sequence>MATEVEDVAISFGNLNIARDSPQNTANQIGYPISDSLVSFQDDVEKLAETAEVVNIRAQSIKPLIEDAVPGTLSITEIYSLHESTKKFLGMTENLRTTVDTLREVTESSIIIHLRSLGEQTMNTVRERLRIEELFSHFEMEIRSIIRQKHVLWKVAEECYMQATSRSGTLYVSRYLDSPQKDGQKPLLDHDSVGQFHSMDIGEEHGNQADSMKMQSWVNFWAMVLSKSPDGPTLFYPPLSPNSQALKIEDAPTYLFRTFVEASPGPNDDSVITSAASRVELPGNGRIDLLQLERTVAADCLETHLHKGLFDVFTNDNLMSWTSSLLFAIQYAIYRGQWPSPGDIKICVVDTREFPQGQFAQDLWLFEAIESTTLPQGPARKFFEFRQETPDFYNGEYLSQGTVNIANRSCITSLKSLKDAGLSELYPEFDDPEGTLHIARKCFDSFAPVDVAAVLLTFKLRKIRKPQPENLKWALPRRPKWAKKPAETRRYWTAARFCDGLLPVEAEQTSSLDQEKAFLRRIWLP</sequence>
<evidence type="ECO:0000313" key="2">
    <source>
        <dbReference type="EMBL" id="KAF7676126.1"/>
    </source>
</evidence>
<name>A0A8H7B6N1_9PLEO</name>
<keyword evidence="3" id="KW-1185">Reference proteome</keyword>
<comment type="caution">
    <text evidence="2">The sequence shown here is derived from an EMBL/GenBank/DDBJ whole genome shotgun (WGS) entry which is preliminary data.</text>
</comment>
<dbReference type="AlphaFoldDB" id="A0A8H7B6N1"/>
<evidence type="ECO:0000259" key="1">
    <source>
        <dbReference type="Pfam" id="PF24494"/>
    </source>
</evidence>